<evidence type="ECO:0000313" key="3">
    <source>
        <dbReference type="EMBL" id="CDK27898.1"/>
    </source>
</evidence>
<evidence type="ECO:0000313" key="4">
    <source>
        <dbReference type="Proteomes" id="UP000019384"/>
    </source>
</evidence>
<keyword evidence="2" id="KW-0812">Transmembrane</keyword>
<reference evidence="3" key="2">
    <citation type="submission" date="2014-02" db="EMBL/GenBank/DDBJ databases">
        <title>Complete DNA sequence of /Kuraishia capsulata/ illustrates novel genomic features among budding yeasts (/Saccharomycotina/).</title>
        <authorList>
            <person name="Morales L."/>
            <person name="Noel B."/>
            <person name="Porcel B."/>
            <person name="Marcet-Houben M."/>
            <person name="Hullo M-F."/>
            <person name="Sacerdot C."/>
            <person name="Tekaia F."/>
            <person name="Leh-Louis V."/>
            <person name="Despons L."/>
            <person name="Khanna V."/>
            <person name="Aury J-M."/>
            <person name="Barbe V."/>
            <person name="Couloux A."/>
            <person name="Labadie K."/>
            <person name="Pelletier E."/>
            <person name="Souciet J-L."/>
            <person name="Boekhout T."/>
            <person name="Gabaldon T."/>
            <person name="Wincker P."/>
            <person name="Dujon B."/>
        </authorList>
    </citation>
    <scope>NUCLEOTIDE SEQUENCE</scope>
    <source>
        <strain evidence="3">CBS 1993</strain>
    </source>
</reference>
<gene>
    <name evidence="3" type="ORF">KUCA_T00003878001</name>
</gene>
<dbReference type="GeneID" id="34521278"/>
<feature type="region of interest" description="Disordered" evidence="1">
    <location>
        <begin position="13"/>
        <end position="34"/>
    </location>
</feature>
<reference evidence="3" key="1">
    <citation type="submission" date="2013-12" db="EMBL/GenBank/DDBJ databases">
        <authorList>
            <person name="Genoscope - CEA"/>
        </authorList>
    </citation>
    <scope>NUCLEOTIDE SEQUENCE</scope>
    <source>
        <strain evidence="3">CBS 1993</strain>
    </source>
</reference>
<keyword evidence="2" id="KW-1133">Transmembrane helix</keyword>
<organism evidence="3 4">
    <name type="scientific">Kuraishia capsulata CBS 1993</name>
    <dbReference type="NCBI Taxonomy" id="1382522"/>
    <lineage>
        <taxon>Eukaryota</taxon>
        <taxon>Fungi</taxon>
        <taxon>Dikarya</taxon>
        <taxon>Ascomycota</taxon>
        <taxon>Saccharomycotina</taxon>
        <taxon>Pichiomycetes</taxon>
        <taxon>Pichiales</taxon>
        <taxon>Pichiaceae</taxon>
        <taxon>Kuraishia</taxon>
    </lineage>
</organism>
<proteinExistence type="predicted"/>
<evidence type="ECO:0000256" key="2">
    <source>
        <dbReference type="SAM" id="Phobius"/>
    </source>
</evidence>
<dbReference type="RefSeq" id="XP_022459890.1">
    <property type="nucleotide sequence ID" value="XM_022602336.1"/>
</dbReference>
<dbReference type="Proteomes" id="UP000019384">
    <property type="component" value="Unassembled WGS sequence"/>
</dbReference>
<name>W6MNP1_9ASCO</name>
<evidence type="ECO:0000256" key="1">
    <source>
        <dbReference type="SAM" id="MobiDB-lite"/>
    </source>
</evidence>
<sequence length="90" mass="9734">MLAIDDILSTDLSADEHKPQHSCVSPRIPYDSTTQSRGITQGQLLAAAMGVLALNLALLLVLLSRFEEAIVRQVFALLCTRILAAMNGEI</sequence>
<dbReference type="HOGENOM" id="CLU_2441178_0_0_1"/>
<keyword evidence="4" id="KW-1185">Reference proteome</keyword>
<feature type="transmembrane region" description="Helical" evidence="2">
    <location>
        <begin position="44"/>
        <end position="63"/>
    </location>
</feature>
<keyword evidence="2" id="KW-0472">Membrane</keyword>
<dbReference type="AlphaFoldDB" id="W6MNP1"/>
<protein>
    <submittedName>
        <fullName evidence="3">Uncharacterized protein</fullName>
    </submittedName>
</protein>
<dbReference type="EMBL" id="HG793128">
    <property type="protein sequence ID" value="CDK27898.1"/>
    <property type="molecule type" value="Genomic_DNA"/>
</dbReference>
<accession>W6MNP1</accession>